<comment type="similarity">
    <text evidence="1">Belongs to the short-chain dehydrogenases/reductases (SDR) family.</text>
</comment>
<keyword evidence="4" id="KW-1185">Reference proteome</keyword>
<gene>
    <name evidence="3" type="ORF">EHQ95_06945</name>
</gene>
<dbReference type="PANTHER" id="PTHR44196">
    <property type="entry name" value="DEHYDROGENASE/REDUCTASE SDR FAMILY MEMBER 7B"/>
    <property type="match status" value="1"/>
</dbReference>
<dbReference type="EMBL" id="RQHF01000012">
    <property type="protein sequence ID" value="TGM59432.1"/>
    <property type="molecule type" value="Genomic_DNA"/>
</dbReference>
<dbReference type="Gene3D" id="3.40.50.720">
    <property type="entry name" value="NAD(P)-binding Rossmann-like Domain"/>
    <property type="match status" value="1"/>
</dbReference>
<dbReference type="InterPro" id="IPR036291">
    <property type="entry name" value="NAD(P)-bd_dom_sf"/>
</dbReference>
<evidence type="ECO:0000313" key="4">
    <source>
        <dbReference type="Proteomes" id="UP000298112"/>
    </source>
</evidence>
<name>A0ABY2NRP4_9LEPT</name>
<evidence type="ECO:0000313" key="3">
    <source>
        <dbReference type="EMBL" id="TGM59432.1"/>
    </source>
</evidence>
<dbReference type="PANTHER" id="PTHR44196:SF3">
    <property type="entry name" value="SHORT CHAIN DEHYDROGENASE FAMILY PROTEIN"/>
    <property type="match status" value="1"/>
</dbReference>
<accession>A0ABY2NRP4</accession>
<proteinExistence type="inferred from homology"/>
<evidence type="ECO:0000256" key="1">
    <source>
        <dbReference type="ARBA" id="ARBA00006484"/>
    </source>
</evidence>
<dbReference type="PRINTS" id="PR00081">
    <property type="entry name" value="GDHRDH"/>
</dbReference>
<dbReference type="InterPro" id="IPR002347">
    <property type="entry name" value="SDR_fam"/>
</dbReference>
<dbReference type="InterPro" id="IPR020904">
    <property type="entry name" value="Sc_DH/Rdtase_CS"/>
</dbReference>
<dbReference type="RefSeq" id="WP_135657927.1">
    <property type="nucleotide sequence ID" value="NZ_RQHF01000012.1"/>
</dbReference>
<dbReference type="PROSITE" id="PS00061">
    <property type="entry name" value="ADH_SHORT"/>
    <property type="match status" value="1"/>
</dbReference>
<sequence length="245" mass="27515">MNHALVVGATSDIGMHIVESLTKRGFSLSLTGRNKQKLDDIKGKLNFRFPTTSIDTFVLDITNFSSHTLFYDSLTTKPSIVFFVPGYYEDQTKAREDQTELLKTINTNFSGVASLINIISLDMEKKGNGTIVAISSVAGDRGRQLNYIYGSAKAGLTTYLSGLRSLLFSKGVQICTIQLGPVYTKMSEGHNLLPWLTLQPEVAGELIVKAGISKKDLVYIRWPWRWIMMVIRMIPEWIFKRLPPF</sequence>
<dbReference type="Pfam" id="PF00106">
    <property type="entry name" value="adh_short"/>
    <property type="match status" value="1"/>
</dbReference>
<comment type="caution">
    <text evidence="3">The sequence shown here is derived from an EMBL/GenBank/DDBJ whole genome shotgun (WGS) entry which is preliminary data.</text>
</comment>
<dbReference type="Proteomes" id="UP000298112">
    <property type="component" value="Unassembled WGS sequence"/>
</dbReference>
<organism evidence="3 4">
    <name type="scientific">Leptospira vanthielii</name>
    <dbReference type="NCBI Taxonomy" id="293085"/>
    <lineage>
        <taxon>Bacteria</taxon>
        <taxon>Pseudomonadati</taxon>
        <taxon>Spirochaetota</taxon>
        <taxon>Spirochaetia</taxon>
        <taxon>Leptospirales</taxon>
        <taxon>Leptospiraceae</taxon>
        <taxon>Leptospira</taxon>
    </lineage>
</organism>
<keyword evidence="2" id="KW-0560">Oxidoreductase</keyword>
<dbReference type="SUPFAM" id="SSF51735">
    <property type="entry name" value="NAD(P)-binding Rossmann-fold domains"/>
    <property type="match status" value="1"/>
</dbReference>
<evidence type="ECO:0000256" key="2">
    <source>
        <dbReference type="ARBA" id="ARBA00023002"/>
    </source>
</evidence>
<protein>
    <submittedName>
        <fullName evidence="3">SDR family NAD(P)-dependent oxidoreductase</fullName>
    </submittedName>
</protein>
<reference evidence="4" key="1">
    <citation type="journal article" date="2019" name="PLoS Negl. Trop. Dis.">
        <title>Revisiting the worldwide diversity of Leptospira species in the environment.</title>
        <authorList>
            <person name="Vincent A.T."/>
            <person name="Schiettekatte O."/>
            <person name="Bourhy P."/>
            <person name="Veyrier F.J."/>
            <person name="Picardeau M."/>
        </authorList>
    </citation>
    <scope>NUCLEOTIDE SEQUENCE [LARGE SCALE GENOMIC DNA]</scope>
    <source>
        <strain evidence="4">201601955</strain>
    </source>
</reference>